<keyword evidence="9" id="KW-0472">Membrane</keyword>
<dbReference type="InterPro" id="IPR000387">
    <property type="entry name" value="Tyr_Pase_dom"/>
</dbReference>
<dbReference type="InterPro" id="IPR000340">
    <property type="entry name" value="Dual-sp_phosphatase_cat-dom"/>
</dbReference>
<comment type="caution">
    <text evidence="18">The sequence shown here is derived from an EMBL/GenBank/DDBJ whole genome shotgun (WGS) entry which is preliminary data.</text>
</comment>
<feature type="compositionally biased region" description="Basic and acidic residues" evidence="15">
    <location>
        <begin position="325"/>
        <end position="335"/>
    </location>
</feature>
<dbReference type="InterPro" id="IPR029021">
    <property type="entry name" value="Prot-tyrosine_phosphatase-like"/>
</dbReference>
<evidence type="ECO:0000256" key="12">
    <source>
        <dbReference type="ARBA" id="ARBA00048336"/>
    </source>
</evidence>
<dbReference type="GO" id="GO:0005829">
    <property type="term" value="C:cytosol"/>
    <property type="evidence" value="ECO:0007669"/>
    <property type="project" value="TreeGrafter"/>
</dbReference>
<dbReference type="Proteomes" id="UP000318571">
    <property type="component" value="Chromosome 8"/>
</dbReference>
<evidence type="ECO:0000256" key="7">
    <source>
        <dbReference type="ARBA" id="ARBA00022801"/>
    </source>
</evidence>
<dbReference type="AlphaFoldDB" id="A0A553N9P5"/>
<feature type="domain" description="Tyrosine-protein phosphatase" evidence="16">
    <location>
        <begin position="21"/>
        <end position="162"/>
    </location>
</feature>
<dbReference type="EC" id="3.1.3.48" evidence="3"/>
<dbReference type="STRING" id="6832.A0A553N9P5"/>
<dbReference type="Gene3D" id="3.90.190.10">
    <property type="entry name" value="Protein tyrosine phosphatase superfamily"/>
    <property type="match status" value="1"/>
</dbReference>
<comment type="catalytic activity">
    <reaction evidence="11">
        <text>O-phospho-L-seryl-[protein] + H2O = L-seryl-[protein] + phosphate</text>
        <dbReference type="Rhea" id="RHEA:20629"/>
        <dbReference type="Rhea" id="RHEA-COMP:9863"/>
        <dbReference type="Rhea" id="RHEA-COMP:11604"/>
        <dbReference type="ChEBI" id="CHEBI:15377"/>
        <dbReference type="ChEBI" id="CHEBI:29999"/>
        <dbReference type="ChEBI" id="CHEBI:43474"/>
        <dbReference type="ChEBI" id="CHEBI:83421"/>
        <dbReference type="EC" id="3.1.3.16"/>
    </reaction>
</comment>
<keyword evidence="10" id="KW-0449">Lipoprotein</keyword>
<keyword evidence="5" id="KW-1003">Cell membrane</keyword>
<gene>
    <name evidence="18" type="ORF">TCAL_03708</name>
</gene>
<evidence type="ECO:0000256" key="2">
    <source>
        <dbReference type="ARBA" id="ARBA00008601"/>
    </source>
</evidence>
<reference evidence="18 19" key="1">
    <citation type="journal article" date="2018" name="Nat. Ecol. Evol.">
        <title>Genomic signatures of mitonuclear coevolution across populations of Tigriopus californicus.</title>
        <authorList>
            <person name="Barreto F.S."/>
            <person name="Watson E.T."/>
            <person name="Lima T.G."/>
            <person name="Willett C.S."/>
            <person name="Edmands S."/>
            <person name="Li W."/>
            <person name="Burton R.S."/>
        </authorList>
    </citation>
    <scope>NUCLEOTIDE SEQUENCE [LARGE SCALE GENOMIC DNA]</scope>
    <source>
        <strain evidence="18 19">San Diego</strain>
    </source>
</reference>
<dbReference type="EC" id="3.1.3.16" evidence="4"/>
<evidence type="ECO:0000256" key="4">
    <source>
        <dbReference type="ARBA" id="ARBA00013081"/>
    </source>
</evidence>
<dbReference type="PROSITE" id="PS50054">
    <property type="entry name" value="TYR_PHOSPHATASE_DUAL"/>
    <property type="match status" value="1"/>
</dbReference>
<proteinExistence type="inferred from homology"/>
<evidence type="ECO:0000256" key="6">
    <source>
        <dbReference type="ARBA" id="ARBA00022707"/>
    </source>
</evidence>
<keyword evidence="8" id="KW-0904">Protein phosphatase</keyword>
<name>A0A553N9P5_TIGCA</name>
<comment type="subcellular location">
    <subcellularLocation>
        <location evidence="1">Cell membrane</location>
        <topology evidence="1">Lipid-anchor</topology>
        <orientation evidence="1">Cytoplasmic side</orientation>
    </subcellularLocation>
</comment>
<dbReference type="PANTHER" id="PTHR45948">
    <property type="entry name" value="DUAL SPECIFICITY PROTEIN PHOSPHATASE DDB_G0269404-RELATED"/>
    <property type="match status" value="1"/>
</dbReference>
<dbReference type="InterPro" id="IPR020422">
    <property type="entry name" value="TYR_PHOSPHATASE_DUAL_dom"/>
</dbReference>
<dbReference type="SUPFAM" id="SSF52799">
    <property type="entry name" value="(Phosphotyrosine protein) phosphatases II"/>
    <property type="match status" value="1"/>
</dbReference>
<sequence>MSSYRSNLLLRLKEIQEGYDGMTEIVPGLYVGSFRDSKDLRQLDIRKITHILSICDDARKIFKDKKYLIIGAADSPKQDLAQYFPLCNDFIHPARIRGGHVLIHCLAGISRSVTVAAAYLLSTVQTLNHQEALQAVRAARIVASPNIGFQKQLADFEHHGLDCERQRLAEKFRPRTAVIRPSTTAAFSPHAQTGAQLAANSGAGSCGSGVPGVGLVVAGRLSVRTETSSSPETDNLTLGDAERCRSLLETYRRKVSDGEICGGDCADGGISCPSGVCRAHNRSYAPSFLRRGSTNHRRGLSLGKLSCNMWSILPQDQIRSLPRRSHSDKDLHRPAPEAQSIPRSPFRHRLNKTTSDLNMSVAFPHHPEQYNPSTVLQNVLKSETKYGRVLDFIKIEEEGHLAAQLVPGVWIA</sequence>
<accession>A0A553N9P5</accession>
<keyword evidence="7" id="KW-0378">Hydrolase</keyword>
<keyword evidence="6" id="KW-0519">Myristate</keyword>
<evidence type="ECO:0000259" key="16">
    <source>
        <dbReference type="PROSITE" id="PS50054"/>
    </source>
</evidence>
<feature type="region of interest" description="Disordered" evidence="15">
    <location>
        <begin position="322"/>
        <end position="348"/>
    </location>
</feature>
<evidence type="ECO:0000313" key="19">
    <source>
        <dbReference type="Proteomes" id="UP000318571"/>
    </source>
</evidence>
<dbReference type="GO" id="GO:0004722">
    <property type="term" value="F:protein serine/threonine phosphatase activity"/>
    <property type="evidence" value="ECO:0007669"/>
    <property type="project" value="UniProtKB-EC"/>
</dbReference>
<evidence type="ECO:0000256" key="11">
    <source>
        <dbReference type="ARBA" id="ARBA00047761"/>
    </source>
</evidence>
<evidence type="ECO:0000259" key="17">
    <source>
        <dbReference type="PROSITE" id="PS50056"/>
    </source>
</evidence>
<comment type="catalytic activity">
    <reaction evidence="13">
        <text>O-phospho-L-tyrosyl-[protein] + H2O = L-tyrosyl-[protein] + phosphate</text>
        <dbReference type="Rhea" id="RHEA:10684"/>
        <dbReference type="Rhea" id="RHEA-COMP:10136"/>
        <dbReference type="Rhea" id="RHEA-COMP:20101"/>
        <dbReference type="ChEBI" id="CHEBI:15377"/>
        <dbReference type="ChEBI" id="CHEBI:43474"/>
        <dbReference type="ChEBI" id="CHEBI:46858"/>
        <dbReference type="ChEBI" id="CHEBI:61978"/>
        <dbReference type="EC" id="3.1.3.48"/>
    </reaction>
</comment>
<comment type="similarity">
    <text evidence="2">Belongs to the protein-tyrosine phosphatase family. Non-receptor class dual specificity subfamily.</text>
</comment>
<dbReference type="PROSITE" id="PS50056">
    <property type="entry name" value="TYR_PHOSPHATASE_2"/>
    <property type="match status" value="1"/>
</dbReference>
<feature type="domain" description="Tyrosine specific protein phosphatases" evidence="17">
    <location>
        <begin position="81"/>
        <end position="140"/>
    </location>
</feature>
<evidence type="ECO:0000256" key="5">
    <source>
        <dbReference type="ARBA" id="ARBA00022475"/>
    </source>
</evidence>
<dbReference type="GO" id="GO:0007165">
    <property type="term" value="P:signal transduction"/>
    <property type="evidence" value="ECO:0007669"/>
    <property type="project" value="TreeGrafter"/>
</dbReference>
<keyword evidence="19" id="KW-1185">Reference proteome</keyword>
<dbReference type="Pfam" id="PF00782">
    <property type="entry name" value="DSPc"/>
    <property type="match status" value="1"/>
</dbReference>
<dbReference type="SMART" id="SM00195">
    <property type="entry name" value="DSPc"/>
    <property type="match status" value="1"/>
</dbReference>
<evidence type="ECO:0000256" key="9">
    <source>
        <dbReference type="ARBA" id="ARBA00023136"/>
    </source>
</evidence>
<dbReference type="PANTHER" id="PTHR45948:SF2">
    <property type="entry name" value="DUAL SPECIFICITY PROTEIN PHOSPHATASE"/>
    <property type="match status" value="1"/>
</dbReference>
<dbReference type="GO" id="GO:0004725">
    <property type="term" value="F:protein tyrosine phosphatase activity"/>
    <property type="evidence" value="ECO:0007669"/>
    <property type="project" value="UniProtKB-EC"/>
</dbReference>
<comment type="catalytic activity">
    <reaction evidence="12">
        <text>O-phospho-L-threonyl-[protein] + H2O = L-threonyl-[protein] + phosphate</text>
        <dbReference type="Rhea" id="RHEA:47004"/>
        <dbReference type="Rhea" id="RHEA-COMP:11060"/>
        <dbReference type="Rhea" id="RHEA-COMP:11605"/>
        <dbReference type="ChEBI" id="CHEBI:15377"/>
        <dbReference type="ChEBI" id="CHEBI:30013"/>
        <dbReference type="ChEBI" id="CHEBI:43474"/>
        <dbReference type="ChEBI" id="CHEBI:61977"/>
        <dbReference type="EC" id="3.1.3.16"/>
    </reaction>
</comment>
<evidence type="ECO:0000256" key="14">
    <source>
        <dbReference type="ARBA" id="ARBA00068799"/>
    </source>
</evidence>
<dbReference type="EMBL" id="VCGU01000459">
    <property type="protein sequence ID" value="TRY62162.1"/>
    <property type="molecule type" value="Genomic_DNA"/>
</dbReference>
<evidence type="ECO:0000256" key="1">
    <source>
        <dbReference type="ARBA" id="ARBA00004342"/>
    </source>
</evidence>
<evidence type="ECO:0000256" key="13">
    <source>
        <dbReference type="ARBA" id="ARBA00051722"/>
    </source>
</evidence>
<evidence type="ECO:0000256" key="15">
    <source>
        <dbReference type="SAM" id="MobiDB-lite"/>
    </source>
</evidence>
<evidence type="ECO:0000313" key="18">
    <source>
        <dbReference type="EMBL" id="TRY62162.1"/>
    </source>
</evidence>
<evidence type="ECO:0000256" key="10">
    <source>
        <dbReference type="ARBA" id="ARBA00023288"/>
    </source>
</evidence>
<dbReference type="GO" id="GO:0005886">
    <property type="term" value="C:plasma membrane"/>
    <property type="evidence" value="ECO:0007669"/>
    <property type="project" value="UniProtKB-SubCell"/>
</dbReference>
<protein>
    <recommendedName>
        <fullName evidence="14">Dual specificity protein phosphatase 15</fullName>
        <ecNumber evidence="4">3.1.3.16</ecNumber>
        <ecNumber evidence="3">3.1.3.48</ecNumber>
    </recommendedName>
</protein>
<evidence type="ECO:0000256" key="3">
    <source>
        <dbReference type="ARBA" id="ARBA00013064"/>
    </source>
</evidence>
<evidence type="ECO:0000256" key="8">
    <source>
        <dbReference type="ARBA" id="ARBA00022912"/>
    </source>
</evidence>
<organism evidence="18 19">
    <name type="scientific">Tigriopus californicus</name>
    <name type="common">Marine copepod</name>
    <dbReference type="NCBI Taxonomy" id="6832"/>
    <lineage>
        <taxon>Eukaryota</taxon>
        <taxon>Metazoa</taxon>
        <taxon>Ecdysozoa</taxon>
        <taxon>Arthropoda</taxon>
        <taxon>Crustacea</taxon>
        <taxon>Multicrustacea</taxon>
        <taxon>Hexanauplia</taxon>
        <taxon>Copepoda</taxon>
        <taxon>Harpacticoida</taxon>
        <taxon>Harpacticidae</taxon>
        <taxon>Tigriopus</taxon>
    </lineage>
</organism>
<dbReference type="FunFam" id="3.90.190.10:FF:000052">
    <property type="entry name" value="Dual specificity phosphatase 15"/>
    <property type="match status" value="1"/>
</dbReference>